<name>A0ABW3SKC8_9BACT</name>
<dbReference type="PANTHER" id="PTHR48111:SF40">
    <property type="entry name" value="PHOSPHATE REGULON TRANSCRIPTIONAL REGULATORY PROTEIN PHOB"/>
    <property type="match status" value="1"/>
</dbReference>
<dbReference type="CDD" id="cd00383">
    <property type="entry name" value="trans_reg_C"/>
    <property type="match status" value="1"/>
</dbReference>
<feature type="DNA-binding region" description="OmpR/PhoB-type" evidence="5">
    <location>
        <begin position="131"/>
        <end position="229"/>
    </location>
</feature>
<evidence type="ECO:0000256" key="2">
    <source>
        <dbReference type="ARBA" id="ARBA00023012"/>
    </source>
</evidence>
<dbReference type="InterPro" id="IPR016032">
    <property type="entry name" value="Sig_transdc_resp-reg_C-effctor"/>
</dbReference>
<dbReference type="SMART" id="SM00862">
    <property type="entry name" value="Trans_reg_C"/>
    <property type="match status" value="1"/>
</dbReference>
<accession>A0ABW3SKC8</accession>
<dbReference type="Gene3D" id="3.40.50.2300">
    <property type="match status" value="1"/>
</dbReference>
<dbReference type="InterPro" id="IPR001789">
    <property type="entry name" value="Sig_transdc_resp-reg_receiver"/>
</dbReference>
<dbReference type="Proteomes" id="UP001597094">
    <property type="component" value="Unassembled WGS sequence"/>
</dbReference>
<dbReference type="Pfam" id="PF00486">
    <property type="entry name" value="Trans_reg_C"/>
    <property type="match status" value="1"/>
</dbReference>
<dbReference type="InterPro" id="IPR011006">
    <property type="entry name" value="CheY-like_superfamily"/>
</dbReference>
<dbReference type="PROSITE" id="PS50110">
    <property type="entry name" value="RESPONSE_REGULATORY"/>
    <property type="match status" value="1"/>
</dbReference>
<keyword evidence="9" id="KW-1185">Reference proteome</keyword>
<dbReference type="SUPFAM" id="SSF46894">
    <property type="entry name" value="C-terminal effector domain of the bipartite response regulators"/>
    <property type="match status" value="1"/>
</dbReference>
<comment type="caution">
    <text evidence="8">The sequence shown here is derived from an EMBL/GenBank/DDBJ whole genome shotgun (WGS) entry which is preliminary data.</text>
</comment>
<reference evidence="9" key="1">
    <citation type="journal article" date="2019" name="Int. J. Syst. Evol. Microbiol.">
        <title>The Global Catalogue of Microorganisms (GCM) 10K type strain sequencing project: providing services to taxonomists for standard genome sequencing and annotation.</title>
        <authorList>
            <consortium name="The Broad Institute Genomics Platform"/>
            <consortium name="The Broad Institute Genome Sequencing Center for Infectious Disease"/>
            <person name="Wu L."/>
            <person name="Ma J."/>
        </authorList>
    </citation>
    <scope>NUCLEOTIDE SEQUENCE [LARGE SCALE GENOMIC DNA]</scope>
    <source>
        <strain evidence="9">JCM 31319</strain>
    </source>
</reference>
<dbReference type="Gene3D" id="6.10.250.690">
    <property type="match status" value="1"/>
</dbReference>
<dbReference type="EMBL" id="JBHTLD010000013">
    <property type="protein sequence ID" value="MFD1185133.1"/>
    <property type="molecule type" value="Genomic_DNA"/>
</dbReference>
<feature type="modified residue" description="4-aspartylphosphate" evidence="4">
    <location>
        <position position="54"/>
    </location>
</feature>
<evidence type="ECO:0000313" key="8">
    <source>
        <dbReference type="EMBL" id="MFD1185133.1"/>
    </source>
</evidence>
<dbReference type="Pfam" id="PF00072">
    <property type="entry name" value="Response_reg"/>
    <property type="match status" value="1"/>
</dbReference>
<organism evidence="8 9">
    <name type="scientific">Pontibacter rugosus</name>
    <dbReference type="NCBI Taxonomy" id="1745966"/>
    <lineage>
        <taxon>Bacteria</taxon>
        <taxon>Pseudomonadati</taxon>
        <taxon>Bacteroidota</taxon>
        <taxon>Cytophagia</taxon>
        <taxon>Cytophagales</taxon>
        <taxon>Hymenobacteraceae</taxon>
        <taxon>Pontibacter</taxon>
    </lineage>
</organism>
<evidence type="ECO:0000313" key="9">
    <source>
        <dbReference type="Proteomes" id="UP001597094"/>
    </source>
</evidence>
<feature type="domain" description="OmpR/PhoB-type" evidence="7">
    <location>
        <begin position="131"/>
        <end position="229"/>
    </location>
</feature>
<dbReference type="PANTHER" id="PTHR48111">
    <property type="entry name" value="REGULATOR OF RPOS"/>
    <property type="match status" value="1"/>
</dbReference>
<evidence type="ECO:0000256" key="4">
    <source>
        <dbReference type="PROSITE-ProRule" id="PRU00169"/>
    </source>
</evidence>
<keyword evidence="2" id="KW-0902">Two-component regulatory system</keyword>
<dbReference type="Gene3D" id="1.10.10.10">
    <property type="entry name" value="Winged helix-like DNA-binding domain superfamily/Winged helix DNA-binding domain"/>
    <property type="match status" value="1"/>
</dbReference>
<dbReference type="InterPro" id="IPR039420">
    <property type="entry name" value="WalR-like"/>
</dbReference>
<keyword evidence="3 5" id="KW-0238">DNA-binding</keyword>
<keyword evidence="1 4" id="KW-0597">Phosphoprotein</keyword>
<dbReference type="InterPro" id="IPR036388">
    <property type="entry name" value="WH-like_DNA-bd_sf"/>
</dbReference>
<protein>
    <submittedName>
        <fullName evidence="8">Response regulator transcription factor</fullName>
    </submittedName>
</protein>
<evidence type="ECO:0000259" key="6">
    <source>
        <dbReference type="PROSITE" id="PS50110"/>
    </source>
</evidence>
<feature type="domain" description="Response regulatory" evidence="6">
    <location>
        <begin position="5"/>
        <end position="119"/>
    </location>
</feature>
<evidence type="ECO:0000256" key="5">
    <source>
        <dbReference type="PROSITE-ProRule" id="PRU01091"/>
    </source>
</evidence>
<dbReference type="RefSeq" id="WP_377522767.1">
    <property type="nucleotide sequence ID" value="NZ_JBHTLD010000013.1"/>
</dbReference>
<gene>
    <name evidence="8" type="ORF">ACFQ2O_02865</name>
</gene>
<sequence>MSQPSVLLLEDEPQLAKIVMESLQSRDFNVTHAANGLQGLDAVRATAFDICVVDVMLPLMDGFTFVQELRKTDTKTPVLFLTAKSMTEDVVRGFELGGNDYLKKPFSLEELVLRLKELLRRNGSTAADKSPETIAIGAYTFAPQKQELWYKQELVTKLSHRESELLKLLVQQKNQVLDRKASLLKLWGDDSFFNGRSMDVFISKLRKHLKKDPAVEILNIRGVGYKLVS</sequence>
<evidence type="ECO:0000256" key="3">
    <source>
        <dbReference type="ARBA" id="ARBA00023125"/>
    </source>
</evidence>
<evidence type="ECO:0000256" key="1">
    <source>
        <dbReference type="ARBA" id="ARBA00022553"/>
    </source>
</evidence>
<proteinExistence type="predicted"/>
<dbReference type="PROSITE" id="PS51755">
    <property type="entry name" value="OMPR_PHOB"/>
    <property type="match status" value="1"/>
</dbReference>
<dbReference type="SMART" id="SM00448">
    <property type="entry name" value="REC"/>
    <property type="match status" value="1"/>
</dbReference>
<dbReference type="InterPro" id="IPR001867">
    <property type="entry name" value="OmpR/PhoB-type_DNA-bd"/>
</dbReference>
<dbReference type="SUPFAM" id="SSF52172">
    <property type="entry name" value="CheY-like"/>
    <property type="match status" value="1"/>
</dbReference>
<evidence type="ECO:0000259" key="7">
    <source>
        <dbReference type="PROSITE" id="PS51755"/>
    </source>
</evidence>